<organism evidence="2 3">
    <name type="scientific">Tritonibacter scottomollicae</name>
    <name type="common">Epibacterium scottomollicae</name>
    <dbReference type="NCBI Taxonomy" id="483013"/>
    <lineage>
        <taxon>Bacteria</taxon>
        <taxon>Pseudomonadati</taxon>
        <taxon>Pseudomonadota</taxon>
        <taxon>Alphaproteobacteria</taxon>
        <taxon>Rhodobacterales</taxon>
        <taxon>Paracoccaceae</taxon>
        <taxon>Tritonibacter</taxon>
    </lineage>
</organism>
<reference evidence="2 3" key="1">
    <citation type="submission" date="2018-03" db="EMBL/GenBank/DDBJ databases">
        <title>Genomic Encyclopedia of Archaeal and Bacterial Type Strains, Phase II (KMG-II): from individual species to whole genera.</title>
        <authorList>
            <person name="Goeker M."/>
        </authorList>
    </citation>
    <scope>NUCLEOTIDE SEQUENCE [LARGE SCALE GENOMIC DNA]</scope>
    <source>
        <strain evidence="2 3">DSM 25328</strain>
    </source>
</reference>
<evidence type="ECO:0000313" key="3">
    <source>
        <dbReference type="Proteomes" id="UP000237718"/>
    </source>
</evidence>
<name>A0A2T1AG97_TRISK</name>
<dbReference type="InterPro" id="IPR006083">
    <property type="entry name" value="PRK/URK"/>
</dbReference>
<proteinExistence type="predicted"/>
<dbReference type="RefSeq" id="WP_106163879.1">
    <property type="nucleotide sequence ID" value="NZ_PVUF01000006.1"/>
</dbReference>
<keyword evidence="2" id="KW-0418">Kinase</keyword>
<dbReference type="Pfam" id="PF00485">
    <property type="entry name" value="PRK"/>
    <property type="match status" value="1"/>
</dbReference>
<dbReference type="OrthoDB" id="1550976at2"/>
<keyword evidence="2" id="KW-0808">Transferase</keyword>
<dbReference type="Proteomes" id="UP000237718">
    <property type="component" value="Unassembled WGS sequence"/>
</dbReference>
<protein>
    <submittedName>
        <fullName evidence="2">Fructokinase</fullName>
    </submittedName>
</protein>
<comment type="caution">
    <text evidence="2">The sequence shown here is derived from an EMBL/GenBank/DDBJ whole genome shotgun (WGS) entry which is preliminary data.</text>
</comment>
<dbReference type="SUPFAM" id="SSF52540">
    <property type="entry name" value="P-loop containing nucleoside triphosphate hydrolases"/>
    <property type="match status" value="1"/>
</dbReference>
<dbReference type="AlphaFoldDB" id="A0A2T1AG97"/>
<dbReference type="EMBL" id="PVUF01000006">
    <property type="protein sequence ID" value="PRZ47623.1"/>
    <property type="molecule type" value="Genomic_DNA"/>
</dbReference>
<dbReference type="NCBIfam" id="NF006746">
    <property type="entry name" value="PRK09270.1-5"/>
    <property type="match status" value="1"/>
</dbReference>
<evidence type="ECO:0000313" key="2">
    <source>
        <dbReference type="EMBL" id="PRZ47623.1"/>
    </source>
</evidence>
<dbReference type="PANTHER" id="PTHR10285">
    <property type="entry name" value="URIDINE KINASE"/>
    <property type="match status" value="1"/>
</dbReference>
<dbReference type="GO" id="GO:0016301">
    <property type="term" value="F:kinase activity"/>
    <property type="evidence" value="ECO:0007669"/>
    <property type="project" value="UniProtKB-KW"/>
</dbReference>
<dbReference type="GO" id="GO:0005524">
    <property type="term" value="F:ATP binding"/>
    <property type="evidence" value="ECO:0007669"/>
    <property type="project" value="InterPro"/>
</dbReference>
<accession>A0A2T1AG97</accession>
<sequence length="207" mass="22694">MLRRMEELCDAVLARLDLSGGGRRLVALSGAPGSGKSTLSEPLAAMLTERGVRSEVVPMDGFHLDNRLLEARGLMPRKGAPETFDLGGFKRLCHALRADDEVIYPLFDRSRDLAIAGAAHVGQDCSIAVIEGNYLLFDEPGWRELADLWDVSIRLDVPLADLEARLVQRWLTHGLDQAAAEARARGNDLANAERIASARLPADLTWR</sequence>
<dbReference type="InterPro" id="IPR027417">
    <property type="entry name" value="P-loop_NTPase"/>
</dbReference>
<gene>
    <name evidence="2" type="ORF">CLV89_106156</name>
</gene>
<feature type="domain" description="Phosphoribulokinase/uridine kinase" evidence="1">
    <location>
        <begin position="26"/>
        <end position="157"/>
    </location>
</feature>
<dbReference type="Gene3D" id="3.40.50.300">
    <property type="entry name" value="P-loop containing nucleotide triphosphate hydrolases"/>
    <property type="match status" value="1"/>
</dbReference>
<evidence type="ECO:0000259" key="1">
    <source>
        <dbReference type="Pfam" id="PF00485"/>
    </source>
</evidence>